<evidence type="ECO:0000313" key="1">
    <source>
        <dbReference type="EMBL" id="EMD32004.1"/>
    </source>
</evidence>
<evidence type="ECO:0000313" key="2">
    <source>
        <dbReference type="Proteomes" id="UP000016930"/>
    </source>
</evidence>
<dbReference type="AlphaFoldDB" id="M2P9A9"/>
<dbReference type="HOGENOM" id="CLU_2346493_0_0_1"/>
<accession>M2P9A9</accession>
<name>M2P9A9_CERS8</name>
<dbReference type="Proteomes" id="UP000016930">
    <property type="component" value="Unassembled WGS sequence"/>
</dbReference>
<reference evidence="1 2" key="1">
    <citation type="journal article" date="2012" name="Proc. Natl. Acad. Sci. U.S.A.">
        <title>Comparative genomics of Ceriporiopsis subvermispora and Phanerochaete chrysosporium provide insight into selective ligninolysis.</title>
        <authorList>
            <person name="Fernandez-Fueyo E."/>
            <person name="Ruiz-Duenas F.J."/>
            <person name="Ferreira P."/>
            <person name="Floudas D."/>
            <person name="Hibbett D.S."/>
            <person name="Canessa P."/>
            <person name="Larrondo L.F."/>
            <person name="James T.Y."/>
            <person name="Seelenfreund D."/>
            <person name="Lobos S."/>
            <person name="Polanco R."/>
            <person name="Tello M."/>
            <person name="Honda Y."/>
            <person name="Watanabe T."/>
            <person name="Watanabe T."/>
            <person name="Ryu J.S."/>
            <person name="Kubicek C.P."/>
            <person name="Schmoll M."/>
            <person name="Gaskell J."/>
            <person name="Hammel K.E."/>
            <person name="St John F.J."/>
            <person name="Vanden Wymelenberg A."/>
            <person name="Sabat G."/>
            <person name="Splinter BonDurant S."/>
            <person name="Syed K."/>
            <person name="Yadav J.S."/>
            <person name="Doddapaneni H."/>
            <person name="Subramanian V."/>
            <person name="Lavin J.L."/>
            <person name="Oguiza J.A."/>
            <person name="Perez G."/>
            <person name="Pisabarro A.G."/>
            <person name="Ramirez L."/>
            <person name="Santoyo F."/>
            <person name="Master E."/>
            <person name="Coutinho P.M."/>
            <person name="Henrissat B."/>
            <person name="Lombard V."/>
            <person name="Magnuson J.K."/>
            <person name="Kuees U."/>
            <person name="Hori C."/>
            <person name="Igarashi K."/>
            <person name="Samejima M."/>
            <person name="Held B.W."/>
            <person name="Barry K.W."/>
            <person name="LaButti K.M."/>
            <person name="Lapidus A."/>
            <person name="Lindquist E.A."/>
            <person name="Lucas S.M."/>
            <person name="Riley R."/>
            <person name="Salamov A.A."/>
            <person name="Hoffmeister D."/>
            <person name="Schwenk D."/>
            <person name="Hadar Y."/>
            <person name="Yarden O."/>
            <person name="de Vries R.P."/>
            <person name="Wiebenga A."/>
            <person name="Stenlid J."/>
            <person name="Eastwood D."/>
            <person name="Grigoriev I.V."/>
            <person name="Berka R.M."/>
            <person name="Blanchette R.A."/>
            <person name="Kersten P."/>
            <person name="Martinez A.T."/>
            <person name="Vicuna R."/>
            <person name="Cullen D."/>
        </authorList>
    </citation>
    <scope>NUCLEOTIDE SEQUENCE [LARGE SCALE GENOMIC DNA]</scope>
    <source>
        <strain evidence="1 2">B</strain>
    </source>
</reference>
<proteinExistence type="predicted"/>
<dbReference type="EMBL" id="KB445813">
    <property type="protein sequence ID" value="EMD32004.1"/>
    <property type="molecule type" value="Genomic_DNA"/>
</dbReference>
<keyword evidence="2" id="KW-1185">Reference proteome</keyword>
<gene>
    <name evidence="1" type="ORF">CERSUDRAFT_99712</name>
</gene>
<sequence length="97" mass="10753">MLEIAVVSGETREVKVASNRPESTEQQLEGGATSLLCDNALPPTLWILLLLPDIDGVRAVWHIPQSPVSIRFTPRRLDPNSDPNRLLDVSIARQTRT</sequence>
<organism evidence="1 2">
    <name type="scientific">Ceriporiopsis subvermispora (strain B)</name>
    <name type="common">White-rot fungus</name>
    <name type="synonym">Gelatoporia subvermispora</name>
    <dbReference type="NCBI Taxonomy" id="914234"/>
    <lineage>
        <taxon>Eukaryota</taxon>
        <taxon>Fungi</taxon>
        <taxon>Dikarya</taxon>
        <taxon>Basidiomycota</taxon>
        <taxon>Agaricomycotina</taxon>
        <taxon>Agaricomycetes</taxon>
        <taxon>Polyporales</taxon>
        <taxon>Gelatoporiaceae</taxon>
        <taxon>Gelatoporia</taxon>
    </lineage>
</organism>
<protein>
    <submittedName>
        <fullName evidence="1">Uncharacterized protein</fullName>
    </submittedName>
</protein>